<feature type="non-terminal residue" evidence="1">
    <location>
        <position position="1"/>
    </location>
</feature>
<gene>
    <name evidence="1" type="ORF">S12H4_23751</name>
</gene>
<comment type="caution">
    <text evidence="1">The sequence shown here is derived from an EMBL/GenBank/DDBJ whole genome shotgun (WGS) entry which is preliminary data.</text>
</comment>
<dbReference type="AlphaFoldDB" id="X1QX45"/>
<accession>X1QX45</accession>
<sequence length="89" mass="9582">WGNTGGVDFVYTPVPGLKKTEGVPLVTQLEGYGGVSVMPGSRPSPKLRETFENSDKVLLADPNMHIELMRCGINQNTIMMPNPAPPSCP</sequence>
<reference evidence="1" key="1">
    <citation type="journal article" date="2014" name="Front. Microbiol.">
        <title>High frequency of phylogenetically diverse reductive dehalogenase-homologous genes in deep subseafloor sedimentary metagenomes.</title>
        <authorList>
            <person name="Kawai M."/>
            <person name="Futagami T."/>
            <person name="Toyoda A."/>
            <person name="Takaki Y."/>
            <person name="Nishi S."/>
            <person name="Hori S."/>
            <person name="Arai W."/>
            <person name="Tsubouchi T."/>
            <person name="Morono Y."/>
            <person name="Uchiyama I."/>
            <person name="Ito T."/>
            <person name="Fujiyama A."/>
            <person name="Inagaki F."/>
            <person name="Takami H."/>
        </authorList>
    </citation>
    <scope>NUCLEOTIDE SEQUENCE</scope>
    <source>
        <strain evidence="1">Expedition CK06-06</strain>
    </source>
</reference>
<dbReference type="EMBL" id="BARW01012690">
    <property type="protein sequence ID" value="GAI73122.1"/>
    <property type="molecule type" value="Genomic_DNA"/>
</dbReference>
<evidence type="ECO:0000313" key="1">
    <source>
        <dbReference type="EMBL" id="GAI73122.1"/>
    </source>
</evidence>
<organism evidence="1">
    <name type="scientific">marine sediment metagenome</name>
    <dbReference type="NCBI Taxonomy" id="412755"/>
    <lineage>
        <taxon>unclassified sequences</taxon>
        <taxon>metagenomes</taxon>
        <taxon>ecological metagenomes</taxon>
    </lineage>
</organism>
<proteinExistence type="predicted"/>
<name>X1QX45_9ZZZZ</name>
<protein>
    <submittedName>
        <fullName evidence="1">Uncharacterized protein</fullName>
    </submittedName>
</protein>